<feature type="region of interest" description="Disordered" evidence="4">
    <location>
        <begin position="958"/>
        <end position="979"/>
    </location>
</feature>
<evidence type="ECO:0000259" key="5">
    <source>
        <dbReference type="Pfam" id="PF26584"/>
    </source>
</evidence>
<dbReference type="EMBL" id="BTGU01000023">
    <property type="protein sequence ID" value="GMN46548.1"/>
    <property type="molecule type" value="Genomic_DNA"/>
</dbReference>
<dbReference type="PANTHER" id="PTHR16088">
    <property type="entry name" value="YY1 ASSOCIATED PROTEIN-RELATED"/>
    <property type="match status" value="1"/>
</dbReference>
<feature type="region of interest" description="Disordered" evidence="4">
    <location>
        <begin position="133"/>
        <end position="162"/>
    </location>
</feature>
<feature type="domain" description="At1g61900-like C-terminal" evidence="5">
    <location>
        <begin position="1508"/>
        <end position="1577"/>
    </location>
</feature>
<evidence type="ECO:0000313" key="7">
    <source>
        <dbReference type="Proteomes" id="UP001187192"/>
    </source>
</evidence>
<dbReference type="PANTHER" id="PTHR16088:SF3">
    <property type="entry name" value="GON-4-LIKE PROTEIN"/>
    <property type="match status" value="1"/>
</dbReference>
<dbReference type="Proteomes" id="UP001187192">
    <property type="component" value="Unassembled WGS sequence"/>
</dbReference>
<dbReference type="GO" id="GO:0005634">
    <property type="term" value="C:nucleus"/>
    <property type="evidence" value="ECO:0007669"/>
    <property type="project" value="TreeGrafter"/>
</dbReference>
<dbReference type="InterPro" id="IPR052435">
    <property type="entry name" value="YY1-Transcr_Regul"/>
</dbReference>
<accession>A0AA88A1R6</accession>
<feature type="compositionally biased region" description="Basic and acidic residues" evidence="4">
    <location>
        <begin position="1122"/>
        <end position="1135"/>
    </location>
</feature>
<dbReference type="Pfam" id="PF26584">
    <property type="entry name" value="At1g61900"/>
    <property type="match status" value="1"/>
</dbReference>
<feature type="compositionally biased region" description="Polar residues" evidence="4">
    <location>
        <begin position="958"/>
        <end position="976"/>
    </location>
</feature>
<name>A0AA88A1R6_FICCA</name>
<evidence type="ECO:0000313" key="6">
    <source>
        <dbReference type="EMBL" id="GMN46548.1"/>
    </source>
</evidence>
<keyword evidence="7" id="KW-1185">Reference proteome</keyword>
<feature type="region of interest" description="Disordered" evidence="4">
    <location>
        <begin position="1295"/>
        <end position="1315"/>
    </location>
</feature>
<protein>
    <recommendedName>
        <fullName evidence="5">At1g61900-like C-terminal domain-containing protein</fullName>
    </recommendedName>
</protein>
<keyword evidence="3" id="KW-0539">Nucleus</keyword>
<gene>
    <name evidence="6" type="ORF">TIFTF001_015721</name>
</gene>
<proteinExistence type="predicted"/>
<feature type="region of interest" description="Disordered" evidence="4">
    <location>
        <begin position="235"/>
        <end position="318"/>
    </location>
</feature>
<reference evidence="6" key="1">
    <citation type="submission" date="2023-07" db="EMBL/GenBank/DDBJ databases">
        <title>draft genome sequence of fig (Ficus carica).</title>
        <authorList>
            <person name="Takahashi T."/>
            <person name="Nishimura K."/>
        </authorList>
    </citation>
    <scope>NUCLEOTIDE SEQUENCE</scope>
</reference>
<evidence type="ECO:0000256" key="2">
    <source>
        <dbReference type="ARBA" id="ARBA00023163"/>
    </source>
</evidence>
<evidence type="ECO:0000256" key="3">
    <source>
        <dbReference type="ARBA" id="ARBA00023242"/>
    </source>
</evidence>
<feature type="compositionally biased region" description="Low complexity" evidence="4">
    <location>
        <begin position="56"/>
        <end position="70"/>
    </location>
</feature>
<feature type="compositionally biased region" description="Basic and acidic residues" evidence="4">
    <location>
        <begin position="90"/>
        <end position="102"/>
    </location>
</feature>
<dbReference type="InterPro" id="IPR059003">
    <property type="entry name" value="At1g61900_C"/>
</dbReference>
<feature type="compositionally biased region" description="Basic and acidic residues" evidence="4">
    <location>
        <begin position="140"/>
        <end position="151"/>
    </location>
</feature>
<feature type="compositionally biased region" description="Polar residues" evidence="4">
    <location>
        <begin position="1136"/>
        <end position="1175"/>
    </location>
</feature>
<feature type="compositionally biased region" description="Low complexity" evidence="4">
    <location>
        <begin position="1306"/>
        <end position="1315"/>
    </location>
</feature>
<dbReference type="GO" id="GO:0006355">
    <property type="term" value="P:regulation of DNA-templated transcription"/>
    <property type="evidence" value="ECO:0007669"/>
    <property type="project" value="TreeGrafter"/>
</dbReference>
<feature type="region of interest" description="Disordered" evidence="4">
    <location>
        <begin position="759"/>
        <end position="783"/>
    </location>
</feature>
<sequence>MSLCSHAQSTKIGCISHHNALPTITNVDCDEGISKPEEEEDEDEDEDVDFNPFLKETLSPEASSSLSSEVEGLDGDTIDRGHVRVSASKHTSEKQKGERESEQGEEVVMQTAFSSAASCEKEIEKIEVSHAKKKTSALVHEPRSEAVRGKDNNSGSGTDVNDVVDKELVNTIDSWKPVTDLETEDAICTRTRARYSLASFTLDELETFLQETDDEDDLQNVDDEEEYRKFLAAVLHGGDGDGHPTQENETVDDDEDNDADFEIELEEALESDNDENVGDINEGEREKGGRRPETRQNRRQKANAQNKKKLSTQTKRPLRPLLPVLPNVPIPSLSTQIVKMPETALQDGYINGFTQHQIGQLHCLIHEHVQLLIQVFCLCVLDSSRQHIASQVQKLILEMLHKCNEVLSWRTVSYPSTCFCPAYLCSSASNDVPKLFPMQCTLESPPRNPTDDVCSANNEAAASQKINLLRGRSECASNGHAGSFPNMEGLFWVPYVNGLLVTILDVAPLSLVGKFMDDVETAVQESRRCHVETGCDSRLEKEPLFPLSGFPPVPQAHSEVSSSPGQQPQKKTLAATIVESTKKQSIALVPRDITKLSQRFFPLFNPALFPHKAPPSAVSNRVLFTDSEDELLALGMIEYNTNWKAIQERFLPCKSKHQIFVRQKNRCSSKAPENPIKAVRRMKTSPLTAEEMARIQEGLKIFKYDWMSVWQFSVPHRDPSLLPRQWRTALGTQKSYKLDAEKREKRRLYELSRRKCKSSATTSWQDKTDSQVESTGGDNNNADACIDNSGKTFVHEAFLADWRPSDPSGYSSSDIARNPHNGMLYHEQRHNHDYGKAPQPIGGYMQQFPSMSKFQHPSFHCAGVGHFGANSSAPNTTSSTSKSQFYLRPYRARRSNGTNLVRLAPDLPPVNLPPSVRVVSLRGASTPVSAAGGVTGDTEKENLVSRIPHAIRSGITHITKSGENKSNAPNDHSTSLRSDESRIIKAKCVDNDGNTDSDLQMHPLLFQATEDGRIPYYPLNCGTSDSSSFSFFSGNQPQLHLSLLHNPHQENLVGSFTKSLQLKDSTSLSCGIDFHPLLQRMDYAQGDSIDDQTESLVNGDPLSTGKLVEKANELDLDIHISSSSRKESSWGREEATQNPVGSTTNVPDSGVSTKTQNSNRSLYPYNESSPSNISRPVSGGHSLVLAGDNIDRYVDDLGDQSHPEIVMEQEELSDSDEENEESVEFECEEMTDSEGDEGSGCEQINEIQIEERPSSAVEKLNAANGEDKTCESRTTIRSQDAVPILGKNIPSLELGLTSQGKDDDGNSSWLSLDSSSARHCPARLTENEHEDTAIREGPAAKRLASSRPSRSCKKKNLSMDGVIEQRQTLDGKQLNLAPLRIPILRKPRKRARGSSGLNIELDVNNANCNDEDKLEATLAILFVQSSKDTNSLALNLSTAKHCLSDIEQILVGQGAKIAPVKECCDQIFQNAVLESAMVISLKGSDLLSMGGSHVLPELSSNGTIHAPVCPLVLPDMRRVIKHCRNEICNQTACCTASESYFSLLHLQKQSFITNVQASNCATPLGKKLRKSNITIDMQSLPYKPQRFLSPRFALAFNFIFLIYDHPTSIALRLNISSLMFPSSFSVTQVGCLLLSLPSDATFDIFRHQLRL</sequence>
<keyword evidence="2" id="KW-0804">Transcription</keyword>
<evidence type="ECO:0000256" key="1">
    <source>
        <dbReference type="ARBA" id="ARBA00023015"/>
    </source>
</evidence>
<feature type="compositionally biased region" description="Acidic residues" evidence="4">
    <location>
        <begin position="37"/>
        <end position="49"/>
    </location>
</feature>
<feature type="compositionally biased region" description="Polar residues" evidence="4">
    <location>
        <begin position="759"/>
        <end position="782"/>
    </location>
</feature>
<keyword evidence="1" id="KW-0805">Transcription regulation</keyword>
<feature type="compositionally biased region" description="Basic residues" evidence="4">
    <location>
        <begin position="297"/>
        <end position="310"/>
    </location>
</feature>
<feature type="compositionally biased region" description="Acidic residues" evidence="4">
    <location>
        <begin position="249"/>
        <end position="277"/>
    </location>
</feature>
<evidence type="ECO:0000256" key="4">
    <source>
        <dbReference type="SAM" id="MobiDB-lite"/>
    </source>
</evidence>
<dbReference type="GO" id="GO:0003712">
    <property type="term" value="F:transcription coregulator activity"/>
    <property type="evidence" value="ECO:0007669"/>
    <property type="project" value="TreeGrafter"/>
</dbReference>
<feature type="region of interest" description="Disordered" evidence="4">
    <location>
        <begin position="26"/>
        <end position="106"/>
    </location>
</feature>
<feature type="region of interest" description="Disordered" evidence="4">
    <location>
        <begin position="1122"/>
        <end position="1180"/>
    </location>
</feature>
<comment type="caution">
    <text evidence="6">The sequence shown here is derived from an EMBL/GenBank/DDBJ whole genome shotgun (WGS) entry which is preliminary data.</text>
</comment>
<feature type="compositionally biased region" description="Basic and acidic residues" evidence="4">
    <location>
        <begin position="282"/>
        <end position="296"/>
    </location>
</feature>
<organism evidence="6 7">
    <name type="scientific">Ficus carica</name>
    <name type="common">Common fig</name>
    <dbReference type="NCBI Taxonomy" id="3494"/>
    <lineage>
        <taxon>Eukaryota</taxon>
        <taxon>Viridiplantae</taxon>
        <taxon>Streptophyta</taxon>
        <taxon>Embryophyta</taxon>
        <taxon>Tracheophyta</taxon>
        <taxon>Spermatophyta</taxon>
        <taxon>Magnoliopsida</taxon>
        <taxon>eudicotyledons</taxon>
        <taxon>Gunneridae</taxon>
        <taxon>Pentapetalae</taxon>
        <taxon>rosids</taxon>
        <taxon>fabids</taxon>
        <taxon>Rosales</taxon>
        <taxon>Moraceae</taxon>
        <taxon>Ficeae</taxon>
        <taxon>Ficus</taxon>
    </lineage>
</organism>